<dbReference type="FunFam" id="3.30.460.10:FF:000015">
    <property type="entry name" value="Ribosomal silencing factor RsfS"/>
    <property type="match status" value="1"/>
</dbReference>
<dbReference type="PANTHER" id="PTHR21043">
    <property type="entry name" value="IOJAP SUPERFAMILY ORTHOLOG"/>
    <property type="match status" value="1"/>
</dbReference>
<protein>
    <recommendedName>
        <fullName evidence="5">Ribosomal silencing factor RsfS</fullName>
    </recommendedName>
</protein>
<evidence type="ECO:0000256" key="4">
    <source>
        <dbReference type="ARBA" id="ARBA00022845"/>
    </source>
</evidence>
<accession>A0A9X3WAY9</accession>
<comment type="subunit">
    <text evidence="5">Interacts with ribosomal protein uL14 (rplN).</text>
</comment>
<gene>
    <name evidence="5 6" type="primary">rsfS</name>
    <name evidence="6" type="ORF">NC799_01510</name>
</gene>
<evidence type="ECO:0000313" key="6">
    <source>
        <dbReference type="EMBL" id="MDC3415587.1"/>
    </source>
</evidence>
<keyword evidence="7" id="KW-1185">Reference proteome</keyword>
<reference evidence="6" key="1">
    <citation type="submission" date="2022-06" db="EMBL/GenBank/DDBJ databases">
        <title>Aquibacillus sp. a new bacterium isolated from soil saline samples.</title>
        <authorList>
            <person name="Galisteo C."/>
            <person name="De La Haba R."/>
            <person name="Sanchez-Porro C."/>
            <person name="Ventosa A."/>
        </authorList>
    </citation>
    <scope>NUCLEOTIDE SEQUENCE</scope>
    <source>
        <strain evidence="6">3ASR75-54</strain>
    </source>
</reference>
<comment type="similarity">
    <text evidence="1 5">Belongs to the Iojap/RsfS family.</text>
</comment>
<dbReference type="GO" id="GO:0090071">
    <property type="term" value="P:negative regulation of ribosome biogenesis"/>
    <property type="evidence" value="ECO:0007669"/>
    <property type="project" value="UniProtKB-UniRule"/>
</dbReference>
<dbReference type="Pfam" id="PF02410">
    <property type="entry name" value="RsfS"/>
    <property type="match status" value="1"/>
</dbReference>
<dbReference type="GO" id="GO:0043023">
    <property type="term" value="F:ribosomal large subunit binding"/>
    <property type="evidence" value="ECO:0007669"/>
    <property type="project" value="TreeGrafter"/>
</dbReference>
<name>A0A9X3WAY9_9BACI</name>
<dbReference type="GO" id="GO:0042256">
    <property type="term" value="P:cytosolic ribosome assembly"/>
    <property type="evidence" value="ECO:0007669"/>
    <property type="project" value="UniProtKB-UniRule"/>
</dbReference>
<sequence length="115" mass="13213">MDSRKLADLTAKACDDKRADDIVVLDMKHVSLIADYFLICEGSSERQVQAIANEVKDRAAENDIEVKRLEGYEQARWILIDLGDVVCHVFHKDERMYYNIERLWGDAPLVDVSLD</sequence>
<keyword evidence="4 5" id="KW-0810">Translation regulation</keyword>
<dbReference type="Gene3D" id="3.30.460.10">
    <property type="entry name" value="Beta Polymerase, domain 2"/>
    <property type="match status" value="1"/>
</dbReference>
<dbReference type="SUPFAM" id="SSF81301">
    <property type="entry name" value="Nucleotidyltransferase"/>
    <property type="match status" value="1"/>
</dbReference>
<keyword evidence="3 5" id="KW-0678">Repressor</keyword>
<dbReference type="InterPro" id="IPR043519">
    <property type="entry name" value="NT_sf"/>
</dbReference>
<dbReference type="GO" id="GO:0005737">
    <property type="term" value="C:cytoplasm"/>
    <property type="evidence" value="ECO:0007669"/>
    <property type="project" value="UniProtKB-SubCell"/>
</dbReference>
<evidence type="ECO:0000256" key="5">
    <source>
        <dbReference type="HAMAP-Rule" id="MF_01477"/>
    </source>
</evidence>
<evidence type="ECO:0000256" key="2">
    <source>
        <dbReference type="ARBA" id="ARBA00022490"/>
    </source>
</evidence>
<dbReference type="GO" id="GO:0017148">
    <property type="term" value="P:negative regulation of translation"/>
    <property type="evidence" value="ECO:0007669"/>
    <property type="project" value="UniProtKB-UniRule"/>
</dbReference>
<dbReference type="InterPro" id="IPR004394">
    <property type="entry name" value="Iojap/RsfS/C7orf30"/>
</dbReference>
<comment type="function">
    <text evidence="5">Functions as a ribosomal silencing factor. Interacts with ribosomal protein uL14 (rplN), blocking formation of intersubunit bridge B8. Prevents association of the 30S and 50S ribosomal subunits and the formation of functional ribosomes, thus repressing translation.</text>
</comment>
<evidence type="ECO:0000256" key="3">
    <source>
        <dbReference type="ARBA" id="ARBA00022491"/>
    </source>
</evidence>
<comment type="caution">
    <text evidence="6">The sequence shown here is derived from an EMBL/GenBank/DDBJ whole genome shotgun (WGS) entry which is preliminary data.</text>
</comment>
<dbReference type="NCBIfam" id="TIGR00090">
    <property type="entry name" value="rsfS_iojap_ybeB"/>
    <property type="match status" value="1"/>
</dbReference>
<dbReference type="HAMAP" id="MF_01477">
    <property type="entry name" value="Iojap_RsfS"/>
    <property type="match status" value="1"/>
</dbReference>
<proteinExistence type="inferred from homology"/>
<evidence type="ECO:0000313" key="7">
    <source>
        <dbReference type="Proteomes" id="UP001145069"/>
    </source>
</evidence>
<evidence type="ECO:0000256" key="1">
    <source>
        <dbReference type="ARBA" id="ARBA00010574"/>
    </source>
</evidence>
<dbReference type="PANTHER" id="PTHR21043:SF0">
    <property type="entry name" value="MITOCHONDRIAL ASSEMBLY OF RIBOSOMAL LARGE SUBUNIT PROTEIN 1"/>
    <property type="match status" value="1"/>
</dbReference>
<keyword evidence="2 5" id="KW-0963">Cytoplasm</keyword>
<organism evidence="6 7">
    <name type="scientific">Aquibacillus salsiterrae</name>
    <dbReference type="NCBI Taxonomy" id="2950439"/>
    <lineage>
        <taxon>Bacteria</taxon>
        <taxon>Bacillati</taxon>
        <taxon>Bacillota</taxon>
        <taxon>Bacilli</taxon>
        <taxon>Bacillales</taxon>
        <taxon>Bacillaceae</taxon>
        <taxon>Aquibacillus</taxon>
    </lineage>
</organism>
<dbReference type="RefSeq" id="WP_272444544.1">
    <property type="nucleotide sequence ID" value="NZ_JAMQKC010000001.1"/>
</dbReference>
<dbReference type="AlphaFoldDB" id="A0A9X3WAY9"/>
<dbReference type="Proteomes" id="UP001145069">
    <property type="component" value="Unassembled WGS sequence"/>
</dbReference>
<comment type="subcellular location">
    <subcellularLocation>
        <location evidence="5">Cytoplasm</location>
    </subcellularLocation>
</comment>
<dbReference type="EMBL" id="JAMQKC010000001">
    <property type="protein sequence ID" value="MDC3415587.1"/>
    <property type="molecule type" value="Genomic_DNA"/>
</dbReference>